<organism evidence="2">
    <name type="scientific">Arion vulgaris</name>
    <dbReference type="NCBI Taxonomy" id="1028688"/>
    <lineage>
        <taxon>Eukaryota</taxon>
        <taxon>Metazoa</taxon>
        <taxon>Spiralia</taxon>
        <taxon>Lophotrochozoa</taxon>
        <taxon>Mollusca</taxon>
        <taxon>Gastropoda</taxon>
        <taxon>Heterobranchia</taxon>
        <taxon>Euthyneura</taxon>
        <taxon>Panpulmonata</taxon>
        <taxon>Eupulmonata</taxon>
        <taxon>Stylommatophora</taxon>
        <taxon>Helicina</taxon>
        <taxon>Arionoidea</taxon>
        <taxon>Arionidae</taxon>
        <taxon>Arion</taxon>
    </lineage>
</organism>
<name>A0A0B6YM51_9EUPU</name>
<feature type="compositionally biased region" description="Basic and acidic residues" evidence="1">
    <location>
        <begin position="29"/>
        <end position="45"/>
    </location>
</feature>
<proteinExistence type="predicted"/>
<feature type="non-terminal residue" evidence="2">
    <location>
        <position position="71"/>
    </location>
</feature>
<gene>
    <name evidence="2" type="primary">ORF29795</name>
</gene>
<accession>A0A0B6YM51</accession>
<feature type="region of interest" description="Disordered" evidence="1">
    <location>
        <begin position="18"/>
        <end position="55"/>
    </location>
</feature>
<dbReference type="AlphaFoldDB" id="A0A0B6YM51"/>
<protein>
    <submittedName>
        <fullName evidence="2">Uncharacterized protein</fullName>
    </submittedName>
</protein>
<evidence type="ECO:0000313" key="2">
    <source>
        <dbReference type="EMBL" id="CEK57294.1"/>
    </source>
</evidence>
<reference evidence="2" key="1">
    <citation type="submission" date="2014-12" db="EMBL/GenBank/DDBJ databases">
        <title>Insight into the proteome of Arion vulgaris.</title>
        <authorList>
            <person name="Aradska J."/>
            <person name="Bulat T."/>
            <person name="Smidak R."/>
            <person name="Sarate P."/>
            <person name="Gangsoo J."/>
            <person name="Sialana F."/>
            <person name="Bilban M."/>
            <person name="Lubec G."/>
        </authorList>
    </citation>
    <scope>NUCLEOTIDE SEQUENCE</scope>
    <source>
        <tissue evidence="2">Skin</tissue>
    </source>
</reference>
<feature type="non-terminal residue" evidence="2">
    <location>
        <position position="1"/>
    </location>
</feature>
<dbReference type="EMBL" id="HACG01010429">
    <property type="protein sequence ID" value="CEK57294.1"/>
    <property type="molecule type" value="Transcribed_RNA"/>
</dbReference>
<sequence length="71" mass="8411">EIIQRDLLQFNQMTGRFPNIRQKLNRNRKNLDSNKKQKTSPEKYKQKGRRSQVETLLPSINFIPVSPQLTT</sequence>
<evidence type="ECO:0000256" key="1">
    <source>
        <dbReference type="SAM" id="MobiDB-lite"/>
    </source>
</evidence>